<feature type="region of interest" description="Disordered" evidence="1">
    <location>
        <begin position="1"/>
        <end position="28"/>
    </location>
</feature>
<accession>A0A317XL49</accession>
<gene>
    <name evidence="3" type="ORF">BCV70DRAFT_238712</name>
</gene>
<evidence type="ECO:0000256" key="2">
    <source>
        <dbReference type="SAM" id="Phobius"/>
    </source>
</evidence>
<sequence>MISCRSDRPLRKPYKKHGGCSSSIQQKLSPSTVHRPSLSSPVFAALNLVIPFAFFSFLFLFTIAVKMLFKTTAILALLGVAAAAPLATEPEHVLESRDLSQFQVHQPNWARYCGAHSIPTTPEEYGICFRKQNNGSILGNAYEHGSNIKGWIHNDEKRFFVQCDAPYTFIQGRYILTTWQKEGVCYFKIVKKSDYSVVQKGKVTSEHVQYFDYPN</sequence>
<keyword evidence="2" id="KW-0812">Transmembrane</keyword>
<keyword evidence="2" id="KW-1133">Transmembrane helix</keyword>
<organism evidence="3 4">
    <name type="scientific">Testicularia cyperi</name>
    <dbReference type="NCBI Taxonomy" id="1882483"/>
    <lineage>
        <taxon>Eukaryota</taxon>
        <taxon>Fungi</taxon>
        <taxon>Dikarya</taxon>
        <taxon>Basidiomycota</taxon>
        <taxon>Ustilaginomycotina</taxon>
        <taxon>Ustilaginomycetes</taxon>
        <taxon>Ustilaginales</taxon>
        <taxon>Anthracoideaceae</taxon>
        <taxon>Testicularia</taxon>
    </lineage>
</organism>
<evidence type="ECO:0000313" key="4">
    <source>
        <dbReference type="Proteomes" id="UP000246740"/>
    </source>
</evidence>
<dbReference type="InParanoid" id="A0A317XL49"/>
<keyword evidence="4" id="KW-1185">Reference proteome</keyword>
<feature type="transmembrane region" description="Helical" evidence="2">
    <location>
        <begin position="42"/>
        <end position="61"/>
    </location>
</feature>
<dbReference type="Proteomes" id="UP000246740">
    <property type="component" value="Unassembled WGS sequence"/>
</dbReference>
<name>A0A317XL49_9BASI</name>
<evidence type="ECO:0000313" key="3">
    <source>
        <dbReference type="EMBL" id="PWY98597.1"/>
    </source>
</evidence>
<dbReference type="EMBL" id="KZ819198">
    <property type="protein sequence ID" value="PWY98597.1"/>
    <property type="molecule type" value="Genomic_DNA"/>
</dbReference>
<proteinExistence type="predicted"/>
<reference evidence="3 4" key="1">
    <citation type="journal article" date="2018" name="Mol. Biol. Evol.">
        <title>Broad Genomic Sampling Reveals a Smut Pathogenic Ancestry of the Fungal Clade Ustilaginomycotina.</title>
        <authorList>
            <person name="Kijpornyongpan T."/>
            <person name="Mondo S.J."/>
            <person name="Barry K."/>
            <person name="Sandor L."/>
            <person name="Lee J."/>
            <person name="Lipzen A."/>
            <person name="Pangilinan J."/>
            <person name="LaButti K."/>
            <person name="Hainaut M."/>
            <person name="Henrissat B."/>
            <person name="Grigoriev I.V."/>
            <person name="Spatafora J.W."/>
            <person name="Aime M.C."/>
        </authorList>
    </citation>
    <scope>NUCLEOTIDE SEQUENCE [LARGE SCALE GENOMIC DNA]</scope>
    <source>
        <strain evidence="3 4">MCA 3645</strain>
    </source>
</reference>
<feature type="compositionally biased region" description="Basic and acidic residues" evidence="1">
    <location>
        <begin position="1"/>
        <end position="10"/>
    </location>
</feature>
<dbReference type="AlphaFoldDB" id="A0A317XL49"/>
<protein>
    <submittedName>
        <fullName evidence="3">Uncharacterized protein</fullName>
    </submittedName>
</protein>
<evidence type="ECO:0000256" key="1">
    <source>
        <dbReference type="SAM" id="MobiDB-lite"/>
    </source>
</evidence>
<keyword evidence="2" id="KW-0472">Membrane</keyword>